<reference evidence="2" key="1">
    <citation type="submission" date="2015-12" db="EMBL/GenBank/DDBJ databases">
        <title>Gene expression during late stages of embryo sac development: a critical building block for successful pollen-pistil interactions.</title>
        <authorList>
            <person name="Liu Y."/>
            <person name="Joly V."/>
            <person name="Sabar M."/>
            <person name="Matton D.P."/>
        </authorList>
    </citation>
    <scope>NUCLEOTIDE SEQUENCE</scope>
</reference>
<keyword evidence="1" id="KW-1133">Transmembrane helix</keyword>
<keyword evidence="1" id="KW-0812">Transmembrane</keyword>
<feature type="transmembrane region" description="Helical" evidence="1">
    <location>
        <begin position="48"/>
        <end position="65"/>
    </location>
</feature>
<organism evidence="2">
    <name type="scientific">Solanum chacoense</name>
    <name type="common">Chaco potato</name>
    <dbReference type="NCBI Taxonomy" id="4108"/>
    <lineage>
        <taxon>Eukaryota</taxon>
        <taxon>Viridiplantae</taxon>
        <taxon>Streptophyta</taxon>
        <taxon>Embryophyta</taxon>
        <taxon>Tracheophyta</taxon>
        <taxon>Spermatophyta</taxon>
        <taxon>Magnoliopsida</taxon>
        <taxon>eudicotyledons</taxon>
        <taxon>Gunneridae</taxon>
        <taxon>Pentapetalae</taxon>
        <taxon>asterids</taxon>
        <taxon>lamiids</taxon>
        <taxon>Solanales</taxon>
        <taxon>Solanaceae</taxon>
        <taxon>Solanoideae</taxon>
        <taxon>Solaneae</taxon>
        <taxon>Solanum</taxon>
    </lineage>
</organism>
<accession>A0A0V0H0U9</accession>
<evidence type="ECO:0000256" key="1">
    <source>
        <dbReference type="SAM" id="Phobius"/>
    </source>
</evidence>
<name>A0A0V0H0U9_SOLCH</name>
<dbReference type="AlphaFoldDB" id="A0A0V0H0U9"/>
<proteinExistence type="predicted"/>
<evidence type="ECO:0000313" key="2">
    <source>
        <dbReference type="EMBL" id="JAP13976.1"/>
    </source>
</evidence>
<protein>
    <submittedName>
        <fullName evidence="2">Putative ovule protein</fullName>
    </submittedName>
</protein>
<sequence>MYCVHIRKIKKKTVFPLFFEEKTLLSSLLFTFSTLSSLRCVPEPETDFLFFLLFFVLFQALSSLCRRKLIFSSPNLFSASVKVSGSD</sequence>
<dbReference type="EMBL" id="GEDG01027238">
    <property type="protein sequence ID" value="JAP13976.1"/>
    <property type="molecule type" value="Transcribed_RNA"/>
</dbReference>
<keyword evidence="1" id="KW-0472">Membrane</keyword>